<sequence length="269" mass="28744">MPLLSLAHFTVIDADPITLIEAAQIGGYDAVGLRIVAPFPTDHIVPVIGDPDMMRRIKSRLADTGLRIFDVEAIWLSAESDVTALEPALDVAVELNAKYVVVAGRDPDRGRLADNLSRLCAAANIRGIRVMLEFLPYSEIRSLAEAVALLKDVGPANAGVLVDALHLSRSGGTPADLAQYDPALFSYMHLCDAPAVPPAPEGVRSEARGGRLYPGEGSLWLGEFIRAFPRDTPIAIEAPNERRSGLAPAARASLAIAGTRRLLEELGVK</sequence>
<name>A0A2M6U8N6_9BRAD</name>
<dbReference type="SUPFAM" id="SSF51658">
    <property type="entry name" value="Xylose isomerase-like"/>
    <property type="match status" value="1"/>
</dbReference>
<dbReference type="InterPro" id="IPR050312">
    <property type="entry name" value="IolE/XylAMocC-like"/>
</dbReference>
<protein>
    <recommendedName>
        <fullName evidence="1">Xylose isomerase-like TIM barrel domain-containing protein</fullName>
    </recommendedName>
</protein>
<dbReference type="Gene3D" id="3.20.20.150">
    <property type="entry name" value="Divalent-metal-dependent TIM barrel enzymes"/>
    <property type="match status" value="1"/>
</dbReference>
<evidence type="ECO:0000313" key="3">
    <source>
        <dbReference type="Proteomes" id="UP000228930"/>
    </source>
</evidence>
<comment type="caution">
    <text evidence="2">The sequence shown here is derived from an EMBL/GenBank/DDBJ whole genome shotgun (WGS) entry which is preliminary data.</text>
</comment>
<dbReference type="EMBL" id="LFJC01000003">
    <property type="protein sequence ID" value="PIT00964.1"/>
    <property type="molecule type" value="Genomic_DNA"/>
</dbReference>
<dbReference type="InterPro" id="IPR036237">
    <property type="entry name" value="Xyl_isomerase-like_sf"/>
</dbReference>
<dbReference type="PANTHER" id="PTHR12110">
    <property type="entry name" value="HYDROXYPYRUVATE ISOMERASE"/>
    <property type="match status" value="1"/>
</dbReference>
<dbReference type="Pfam" id="PF01261">
    <property type="entry name" value="AP_endonuc_2"/>
    <property type="match status" value="1"/>
</dbReference>
<dbReference type="InterPro" id="IPR013022">
    <property type="entry name" value="Xyl_isomerase-like_TIM-brl"/>
</dbReference>
<reference evidence="2 3" key="1">
    <citation type="submission" date="2015-06" db="EMBL/GenBank/DDBJ databases">
        <title>Comparative genome analysis of nirS-carrying Bradyrhizobium sp. strains.</title>
        <authorList>
            <person name="Ishii S."/>
            <person name="Jang J."/>
            <person name="Nishizawa T."/>
            <person name="Senoo K."/>
        </authorList>
    </citation>
    <scope>NUCLEOTIDE SEQUENCE [LARGE SCALE GENOMIC DNA]</scope>
    <source>
        <strain evidence="2 3">TSA1</strain>
    </source>
</reference>
<organism evidence="2 3">
    <name type="scientific">Bradyrhizobium nitroreducens</name>
    <dbReference type="NCBI Taxonomy" id="709803"/>
    <lineage>
        <taxon>Bacteria</taxon>
        <taxon>Pseudomonadati</taxon>
        <taxon>Pseudomonadota</taxon>
        <taxon>Alphaproteobacteria</taxon>
        <taxon>Hyphomicrobiales</taxon>
        <taxon>Nitrobacteraceae</taxon>
        <taxon>Bradyrhizobium</taxon>
    </lineage>
</organism>
<evidence type="ECO:0000259" key="1">
    <source>
        <dbReference type="Pfam" id="PF01261"/>
    </source>
</evidence>
<proteinExistence type="predicted"/>
<accession>A0A2M6U8N6</accession>
<keyword evidence="3" id="KW-1185">Reference proteome</keyword>
<evidence type="ECO:0000313" key="2">
    <source>
        <dbReference type="EMBL" id="PIT00964.1"/>
    </source>
</evidence>
<dbReference type="PANTHER" id="PTHR12110:SF48">
    <property type="entry name" value="BLL3656 PROTEIN"/>
    <property type="match status" value="1"/>
</dbReference>
<feature type="domain" description="Xylose isomerase-like TIM barrel" evidence="1">
    <location>
        <begin position="22"/>
        <end position="251"/>
    </location>
</feature>
<gene>
    <name evidence="2" type="ORF">TSA1_09455</name>
</gene>
<dbReference type="Proteomes" id="UP000228930">
    <property type="component" value="Unassembled WGS sequence"/>
</dbReference>
<dbReference type="AlphaFoldDB" id="A0A2M6U8N6"/>
<dbReference type="RefSeq" id="WP_100176175.1">
    <property type="nucleotide sequence ID" value="NZ_LFJC01000003.1"/>
</dbReference>